<dbReference type="Proteomes" id="UP001207742">
    <property type="component" value="Unassembled WGS sequence"/>
</dbReference>
<evidence type="ECO:0000313" key="2">
    <source>
        <dbReference type="Proteomes" id="UP001207742"/>
    </source>
</evidence>
<proteinExistence type="predicted"/>
<organism evidence="1 2">
    <name type="scientific">Chitinophaga nivalis</name>
    <dbReference type="NCBI Taxonomy" id="2991709"/>
    <lineage>
        <taxon>Bacteria</taxon>
        <taxon>Pseudomonadati</taxon>
        <taxon>Bacteroidota</taxon>
        <taxon>Chitinophagia</taxon>
        <taxon>Chitinophagales</taxon>
        <taxon>Chitinophagaceae</taxon>
        <taxon>Chitinophaga</taxon>
    </lineage>
</organism>
<protein>
    <recommendedName>
        <fullName evidence="3">Bacteriocin</fullName>
    </recommendedName>
</protein>
<name>A0ABT3IM83_9BACT</name>
<evidence type="ECO:0008006" key="3">
    <source>
        <dbReference type="Google" id="ProtNLM"/>
    </source>
</evidence>
<comment type="caution">
    <text evidence="1">The sequence shown here is derived from an EMBL/GenBank/DDBJ whole genome shotgun (WGS) entry which is preliminary data.</text>
</comment>
<evidence type="ECO:0000313" key="1">
    <source>
        <dbReference type="EMBL" id="MCW3485082.1"/>
    </source>
</evidence>
<accession>A0ABT3IM83</accession>
<gene>
    <name evidence="1" type="ORF">OL497_14330</name>
</gene>
<dbReference type="EMBL" id="JAPDNS010000001">
    <property type="protein sequence ID" value="MCW3485082.1"/>
    <property type="molecule type" value="Genomic_DNA"/>
</dbReference>
<dbReference type="RefSeq" id="WP_264731116.1">
    <property type="nucleotide sequence ID" value="NZ_JAPDNR010000001.1"/>
</dbReference>
<sequence length="55" mass="5952">MKKKQTKKLNLGKIKIADLNASEKTTLNGGLLPLPPTGLPTKLTRCFICPVSDIC</sequence>
<keyword evidence="2" id="KW-1185">Reference proteome</keyword>
<reference evidence="1 2" key="1">
    <citation type="submission" date="2022-10" db="EMBL/GenBank/DDBJ databases">
        <title>Chitinophaga nivalis PC15 sp. nov., isolated from Pyeongchang county, South Korea.</title>
        <authorList>
            <person name="Trinh H.N."/>
        </authorList>
    </citation>
    <scope>NUCLEOTIDE SEQUENCE [LARGE SCALE GENOMIC DNA]</scope>
    <source>
        <strain evidence="1 2">PC14</strain>
    </source>
</reference>